<name>A0A833N5B9_9BACT</name>
<dbReference type="InterPro" id="IPR048503">
    <property type="entry name" value="NamZ_C"/>
</dbReference>
<dbReference type="Pfam" id="PF07075">
    <property type="entry name" value="NamZ_N"/>
    <property type="match status" value="1"/>
</dbReference>
<evidence type="ECO:0000313" key="4">
    <source>
        <dbReference type="Proteomes" id="UP000442694"/>
    </source>
</evidence>
<reference evidence="3 4" key="1">
    <citation type="submission" date="2019-10" db="EMBL/GenBank/DDBJ databases">
        <title>New genus of Silvanigrellaceae.</title>
        <authorList>
            <person name="Pitt A."/>
            <person name="Hahn M.W."/>
        </authorList>
    </citation>
    <scope>NUCLEOTIDE SEQUENCE [LARGE SCALE GENOMIC DNA]</scope>
    <source>
        <strain evidence="3 4">33A1-SZDP</strain>
    </source>
</reference>
<feature type="domain" description="Peptidoglycan beta-N-acetylmuramidase NamZ N-terminal" evidence="1">
    <location>
        <begin position="21"/>
        <end position="239"/>
    </location>
</feature>
<dbReference type="AlphaFoldDB" id="A0A833N5B9"/>
<proteinExistence type="predicted"/>
<organism evidence="3 4">
    <name type="scientific">Fluviispira multicolorata</name>
    <dbReference type="NCBI Taxonomy" id="2654512"/>
    <lineage>
        <taxon>Bacteria</taxon>
        <taxon>Pseudomonadati</taxon>
        <taxon>Bdellovibrionota</taxon>
        <taxon>Oligoflexia</taxon>
        <taxon>Silvanigrellales</taxon>
        <taxon>Silvanigrellaceae</taxon>
        <taxon>Fluviispira</taxon>
    </lineage>
</organism>
<dbReference type="InterPro" id="IPR048502">
    <property type="entry name" value="NamZ_N"/>
</dbReference>
<dbReference type="EMBL" id="WFLN01000007">
    <property type="protein sequence ID" value="KAB8030017.1"/>
    <property type="molecule type" value="Genomic_DNA"/>
</dbReference>
<evidence type="ECO:0000313" key="3">
    <source>
        <dbReference type="EMBL" id="KAB8030017.1"/>
    </source>
</evidence>
<dbReference type="PIRSF" id="PIRSF016719">
    <property type="entry name" value="UCP016719"/>
    <property type="match status" value="1"/>
</dbReference>
<accession>A0A833N5B9</accession>
<dbReference type="RefSeq" id="WP_152213358.1">
    <property type="nucleotide sequence ID" value="NZ_WFLN01000007.1"/>
</dbReference>
<keyword evidence="4" id="KW-1185">Reference proteome</keyword>
<gene>
    <name evidence="3" type="ORF">GCL57_10800</name>
</gene>
<dbReference type="Pfam" id="PF20732">
    <property type="entry name" value="NamZ_C"/>
    <property type="match status" value="1"/>
</dbReference>
<dbReference type="Gene3D" id="3.40.50.12170">
    <property type="entry name" value="Uncharacterised protein PF07075, DUF1343"/>
    <property type="match status" value="1"/>
</dbReference>
<dbReference type="Gene3D" id="3.90.1150.140">
    <property type="match status" value="1"/>
</dbReference>
<comment type="caution">
    <text evidence="3">The sequence shown here is derived from an EMBL/GenBank/DDBJ whole genome shotgun (WGS) entry which is preliminary data.</text>
</comment>
<dbReference type="InterPro" id="IPR008302">
    <property type="entry name" value="NamZ"/>
</dbReference>
<protein>
    <submittedName>
        <fullName evidence="3">DUF1343 domain-containing protein</fullName>
    </submittedName>
</protein>
<evidence type="ECO:0000259" key="2">
    <source>
        <dbReference type="Pfam" id="PF20732"/>
    </source>
</evidence>
<dbReference type="PANTHER" id="PTHR42915:SF1">
    <property type="entry name" value="PEPTIDOGLYCAN BETA-N-ACETYLMURAMIDASE NAMZ"/>
    <property type="match status" value="1"/>
</dbReference>
<sequence length="421" mass="48822">MHPAIDKLEKQYNLLKDFNKIGIVANQTSANSKFIPSTEVIYKTTQKTENAVVTCVFGPQHGYGQTEQDNMKETPNDYFIFSDGQKVPLYSLYSNTREPQKEHLENVDTIVIDLQDIGCRVYTYMLTLAACMRAAAKYNKRVVVFDRANPLGLCHQNKKNDWHLVEGNRLEKKWHSFVGWYDIPMRHGLSMGELGYYFKEHDNLNLNYQVIPVENLSRKTQLSELKNLKWAMPSPNIPCWESAYFFPAFVVLEGTNVSEGRGSTIPFQLIGAPWLNVRKCMQFLKESSSLFLYDASQSDSIFMREHNFRPTFNKYMGEICNGIQFHVGKAENINLFALGMCFLQFCCNAHPKDFKWASPGYEYNFKDLPVNLILGKEEWYDHFETAKSQSNSENLKILFKAIKEEELSFMKDLSKYLIYQE</sequence>
<dbReference type="Proteomes" id="UP000442694">
    <property type="component" value="Unassembled WGS sequence"/>
</dbReference>
<evidence type="ECO:0000259" key="1">
    <source>
        <dbReference type="Pfam" id="PF07075"/>
    </source>
</evidence>
<feature type="domain" description="Peptidoglycan beta-N-acetylmuramidase NamZ C-terminal" evidence="2">
    <location>
        <begin position="245"/>
        <end position="419"/>
    </location>
</feature>
<dbReference type="GO" id="GO:0033922">
    <property type="term" value="F:peptidoglycan beta-N-acetylmuramidase activity"/>
    <property type="evidence" value="ECO:0007669"/>
    <property type="project" value="InterPro"/>
</dbReference>
<dbReference type="PANTHER" id="PTHR42915">
    <property type="entry name" value="HYPOTHETICAL 460 KDA PROTEIN IN FEUA-SIGW INTERGENIC REGION [PRECURSOR]"/>
    <property type="match status" value="1"/>
</dbReference>